<evidence type="ECO:0000313" key="2">
    <source>
        <dbReference type="EMBL" id="OGK43202.1"/>
    </source>
</evidence>
<feature type="domain" description="Methyltransferase type 11" evidence="1">
    <location>
        <begin position="32"/>
        <end position="118"/>
    </location>
</feature>
<name>A0A1F7IIL1_9BACT</name>
<dbReference type="Pfam" id="PF08241">
    <property type="entry name" value="Methyltransf_11"/>
    <property type="match status" value="1"/>
</dbReference>
<dbReference type="InterPro" id="IPR029063">
    <property type="entry name" value="SAM-dependent_MTases_sf"/>
</dbReference>
<dbReference type="Proteomes" id="UP000178040">
    <property type="component" value="Unassembled WGS sequence"/>
</dbReference>
<dbReference type="CDD" id="cd02440">
    <property type="entry name" value="AdoMet_MTases"/>
    <property type="match status" value="1"/>
</dbReference>
<proteinExistence type="predicted"/>
<comment type="caution">
    <text evidence="2">The sequence shown here is derived from an EMBL/GenBank/DDBJ whole genome shotgun (WGS) entry which is preliminary data.</text>
</comment>
<evidence type="ECO:0000259" key="1">
    <source>
        <dbReference type="Pfam" id="PF08241"/>
    </source>
</evidence>
<evidence type="ECO:0000313" key="3">
    <source>
        <dbReference type="Proteomes" id="UP000178040"/>
    </source>
</evidence>
<protein>
    <recommendedName>
        <fullName evidence="1">Methyltransferase type 11 domain-containing protein</fullName>
    </recommendedName>
</protein>
<dbReference type="AlphaFoldDB" id="A0A1F7IIL1"/>
<dbReference type="EMBL" id="MGAI01000058">
    <property type="protein sequence ID" value="OGK43202.1"/>
    <property type="molecule type" value="Genomic_DNA"/>
</dbReference>
<dbReference type="SUPFAM" id="SSF53335">
    <property type="entry name" value="S-adenosyl-L-methionine-dependent methyltransferases"/>
    <property type="match status" value="1"/>
</dbReference>
<dbReference type="GO" id="GO:0008757">
    <property type="term" value="F:S-adenosylmethionine-dependent methyltransferase activity"/>
    <property type="evidence" value="ECO:0007669"/>
    <property type="project" value="InterPro"/>
</dbReference>
<organism evidence="2 3">
    <name type="scientific">Candidatus Roizmanbacteria bacterium RIFCSPLOWO2_01_FULL_37_16</name>
    <dbReference type="NCBI Taxonomy" id="1802058"/>
    <lineage>
        <taxon>Bacteria</taxon>
        <taxon>Candidatus Roizmaniibacteriota</taxon>
    </lineage>
</organism>
<reference evidence="2 3" key="1">
    <citation type="journal article" date="2016" name="Nat. Commun.">
        <title>Thousands of microbial genomes shed light on interconnected biogeochemical processes in an aquifer system.</title>
        <authorList>
            <person name="Anantharaman K."/>
            <person name="Brown C.T."/>
            <person name="Hug L.A."/>
            <person name="Sharon I."/>
            <person name="Castelle C.J."/>
            <person name="Probst A.J."/>
            <person name="Thomas B.C."/>
            <person name="Singh A."/>
            <person name="Wilkins M.J."/>
            <person name="Karaoz U."/>
            <person name="Brodie E.L."/>
            <person name="Williams K.H."/>
            <person name="Hubbard S.S."/>
            <person name="Banfield J.F."/>
        </authorList>
    </citation>
    <scope>NUCLEOTIDE SEQUENCE [LARGE SCALE GENOMIC DNA]</scope>
</reference>
<accession>A0A1F7IIL1</accession>
<dbReference type="Gene3D" id="3.40.50.150">
    <property type="entry name" value="Vaccinia Virus protein VP39"/>
    <property type="match status" value="1"/>
</dbReference>
<sequence length="208" mass="23843">MLNIVKEIFPKFPTIFFYIFLRNILSDCKTILDLGCGGNSPLRFLQTKTYGIDASISAIKAARKNKTHNLLKVMEVKQAIRYFKPKSFEAVVALDLIEHLNKEDGYNLLSDMEKLAIKKSIIFTPNGFIAQSGNSTFDLHRSGWTSEEFKKLGYKVYGMYGPKSMRSEYHQIRFKPEFIFALISDIIQWTYTLNHPTKAAALLTVKNL</sequence>
<gene>
    <name evidence="2" type="ORF">A3B40_02975</name>
</gene>
<dbReference type="InterPro" id="IPR013216">
    <property type="entry name" value="Methyltransf_11"/>
</dbReference>